<dbReference type="AlphaFoldDB" id="A0A1H6K7Z6"/>
<accession>A0A1H6K7Z6</accession>
<evidence type="ECO:0000313" key="2">
    <source>
        <dbReference type="Proteomes" id="UP000198988"/>
    </source>
</evidence>
<dbReference type="Proteomes" id="UP000198988">
    <property type="component" value="Unassembled WGS sequence"/>
</dbReference>
<evidence type="ECO:0000313" key="1">
    <source>
        <dbReference type="EMBL" id="SEH71565.1"/>
    </source>
</evidence>
<proteinExistence type="predicted"/>
<sequence>MYQQSHLDQWRYCWLYQTQHKIYPQLNWQKSTHNQIIQAIAVDIACTGD</sequence>
<reference evidence="2" key="1">
    <citation type="submission" date="2016-06" db="EMBL/GenBank/DDBJ databases">
        <authorList>
            <person name="Petersen J."/>
            <person name="Sayavedra L."/>
        </authorList>
    </citation>
    <scope>NUCLEOTIDE SEQUENCE [LARGE SCALE GENOMIC DNA]</scope>
    <source>
        <strain evidence="2">BazSymA</strain>
    </source>
</reference>
<organism evidence="1 2">
    <name type="scientific">Bathymodiolus azoricus thioautotrophic gill symbiont</name>
    <dbReference type="NCBI Taxonomy" id="235205"/>
    <lineage>
        <taxon>Bacteria</taxon>
        <taxon>Pseudomonadati</taxon>
        <taxon>Pseudomonadota</taxon>
        <taxon>Gammaproteobacteria</taxon>
        <taxon>sulfur-oxidizing symbionts</taxon>
    </lineage>
</organism>
<gene>
    <name evidence="1" type="ORF">BAZSYMA_ACONTIG77493_0</name>
</gene>
<protein>
    <submittedName>
        <fullName evidence="1">Uncharacterized protein</fullName>
    </submittedName>
</protein>
<name>A0A1H6K7Z6_9GAMM</name>
<dbReference type="EMBL" id="CDSC02000131">
    <property type="protein sequence ID" value="SEH71565.1"/>
    <property type="molecule type" value="Genomic_DNA"/>
</dbReference>